<accession>A0A3D8IGK7</accession>
<dbReference type="PANTHER" id="PTHR30486:SF6">
    <property type="entry name" value="TYPE IV PILUS RETRACTATION ATPASE PILT"/>
    <property type="match status" value="1"/>
</dbReference>
<evidence type="ECO:0000313" key="4">
    <source>
        <dbReference type="Proteomes" id="UP000256650"/>
    </source>
</evidence>
<evidence type="ECO:0000256" key="1">
    <source>
        <dbReference type="ARBA" id="ARBA00006611"/>
    </source>
</evidence>
<organism evidence="3 4">
    <name type="scientific">Helicobacter ganmani</name>
    <dbReference type="NCBI Taxonomy" id="60246"/>
    <lineage>
        <taxon>Bacteria</taxon>
        <taxon>Pseudomonadati</taxon>
        <taxon>Campylobacterota</taxon>
        <taxon>Epsilonproteobacteria</taxon>
        <taxon>Campylobacterales</taxon>
        <taxon>Helicobacteraceae</taxon>
        <taxon>Helicobacter</taxon>
    </lineage>
</organism>
<dbReference type="EMBL" id="NXLS01000001">
    <property type="protein sequence ID" value="RDU64258.1"/>
    <property type="molecule type" value="Genomic_DNA"/>
</dbReference>
<feature type="domain" description="Bacterial type II secretion system protein E" evidence="2">
    <location>
        <begin position="103"/>
        <end position="257"/>
    </location>
</feature>
<dbReference type="Gene3D" id="3.30.450.90">
    <property type="match status" value="1"/>
</dbReference>
<sequence length="328" mass="37379">MNNSLLLNNALNVLEPYLNLEANELIFNKPKEMFVDKGGEWETITDERLDYNFLESFLIELAIKRNQLFDEKHCHLSCELPAPFLRYRVQAQHKSSLFNSEISLCIRIPSKEQFPLESFTLGQLCIEKGITYEKIRTIVRKKRNTLVSGGTGSGKTSFLNSLMGEIPLSERIVTIEDSQELHIKNPNKTQLAVPKTENEIYSYAEAINNAMRLRPDRLFLGEIDIRNTFTFLRICNTGHAGNLSTIHANSPEDAIEAIISNIILGGGLSNADTNMLLRQIKTAIKYIIQIKRIGKQRVILDVVNIKKELSEKLGIPYIKEEDEEENEI</sequence>
<dbReference type="Proteomes" id="UP000256650">
    <property type="component" value="Unassembled WGS sequence"/>
</dbReference>
<evidence type="ECO:0000259" key="2">
    <source>
        <dbReference type="Pfam" id="PF00437"/>
    </source>
</evidence>
<name>A0A3D8IGK7_9HELI</name>
<dbReference type="OrthoDB" id="9810761at2"/>
<dbReference type="PANTHER" id="PTHR30486">
    <property type="entry name" value="TWITCHING MOTILITY PROTEIN PILT"/>
    <property type="match status" value="1"/>
</dbReference>
<dbReference type="Pfam" id="PF00437">
    <property type="entry name" value="T2SSE"/>
    <property type="match status" value="1"/>
</dbReference>
<dbReference type="RefSeq" id="WP_115550592.1">
    <property type="nucleotide sequence ID" value="NZ_CAONBV010000066.1"/>
</dbReference>
<dbReference type="SUPFAM" id="SSF52540">
    <property type="entry name" value="P-loop containing nucleoside triphosphate hydrolases"/>
    <property type="match status" value="1"/>
</dbReference>
<dbReference type="InterPro" id="IPR001482">
    <property type="entry name" value="T2SS/T4SS_dom"/>
</dbReference>
<dbReference type="Gene3D" id="3.40.50.300">
    <property type="entry name" value="P-loop containing nucleotide triphosphate hydrolases"/>
    <property type="match status" value="1"/>
</dbReference>
<dbReference type="InterPro" id="IPR050921">
    <property type="entry name" value="T4SS_GSP_E_ATPase"/>
</dbReference>
<dbReference type="InterPro" id="IPR027417">
    <property type="entry name" value="P-loop_NTPase"/>
</dbReference>
<proteinExistence type="inferred from homology"/>
<dbReference type="GeneID" id="82534692"/>
<keyword evidence="4" id="KW-1185">Reference proteome</keyword>
<gene>
    <name evidence="3" type="ORF">CQA43_00085</name>
</gene>
<dbReference type="AlphaFoldDB" id="A0A3D8IGK7"/>
<comment type="similarity">
    <text evidence="1">Belongs to the GSP E family.</text>
</comment>
<dbReference type="GO" id="GO:0016887">
    <property type="term" value="F:ATP hydrolysis activity"/>
    <property type="evidence" value="ECO:0007669"/>
    <property type="project" value="InterPro"/>
</dbReference>
<protein>
    <submittedName>
        <fullName evidence="3">Conjugal transfer protein</fullName>
    </submittedName>
</protein>
<reference evidence="3 4" key="1">
    <citation type="submission" date="2018-04" db="EMBL/GenBank/DDBJ databases">
        <title>Novel Campyloabacter and Helicobacter Species and Strains.</title>
        <authorList>
            <person name="Mannion A.J."/>
            <person name="Shen Z."/>
            <person name="Fox J.G."/>
        </authorList>
    </citation>
    <scope>NUCLEOTIDE SEQUENCE [LARGE SCALE GENOMIC DNA]</scope>
    <source>
        <strain evidence="3 4">MIT 99-5101</strain>
    </source>
</reference>
<evidence type="ECO:0000313" key="3">
    <source>
        <dbReference type="EMBL" id="RDU64258.1"/>
    </source>
</evidence>
<dbReference type="CDD" id="cd01130">
    <property type="entry name" value="VirB11-like_ATPase"/>
    <property type="match status" value="1"/>
</dbReference>
<comment type="caution">
    <text evidence="3">The sequence shown here is derived from an EMBL/GenBank/DDBJ whole genome shotgun (WGS) entry which is preliminary data.</text>
</comment>